<comment type="caution">
    <text evidence="2">The sequence shown here is derived from an EMBL/GenBank/DDBJ whole genome shotgun (WGS) entry which is preliminary data.</text>
</comment>
<keyword evidence="3" id="KW-1185">Reference proteome</keyword>
<name>A0A095YJP5_9BURK</name>
<evidence type="ECO:0000259" key="1">
    <source>
        <dbReference type="PROSITE" id="PS51750"/>
    </source>
</evidence>
<proteinExistence type="predicted"/>
<dbReference type="Proteomes" id="UP000029629">
    <property type="component" value="Unassembled WGS sequence"/>
</dbReference>
<dbReference type="eggNOG" id="COG3617">
    <property type="taxonomic scope" value="Bacteria"/>
</dbReference>
<dbReference type="EMBL" id="JRNI01000154">
    <property type="protein sequence ID" value="KGF22635.1"/>
    <property type="molecule type" value="Genomic_DNA"/>
</dbReference>
<sequence>MKNVQIFNFETNTKIRAVLRDGEPWFVAQDVCDAIGIVNPTMALKAVDNDEKAALSLTEVSSNGVQQRREFNIINESGLYTIVLRSRKATTPGTPQHRFRKWVTSEVLPQIRKTGKYEMPSDRMTDEQV</sequence>
<accession>A0A095YJP5</accession>
<feature type="non-terminal residue" evidence="2">
    <location>
        <position position="129"/>
    </location>
</feature>
<organism evidence="2 3">
    <name type="scientific">Oligella urethralis DNF00040</name>
    <dbReference type="NCBI Taxonomy" id="1401065"/>
    <lineage>
        <taxon>Bacteria</taxon>
        <taxon>Pseudomonadati</taxon>
        <taxon>Pseudomonadota</taxon>
        <taxon>Betaproteobacteria</taxon>
        <taxon>Burkholderiales</taxon>
        <taxon>Alcaligenaceae</taxon>
        <taxon>Oligella</taxon>
    </lineage>
</organism>
<evidence type="ECO:0000313" key="2">
    <source>
        <dbReference type="EMBL" id="KGF22635.1"/>
    </source>
</evidence>
<protein>
    <recommendedName>
        <fullName evidence="1">Bro-N domain-containing protein</fullName>
    </recommendedName>
</protein>
<dbReference type="AlphaFoldDB" id="A0A095YJP5"/>
<dbReference type="PANTHER" id="PTHR36180:SF2">
    <property type="entry name" value="BRO FAMILY PROTEIN"/>
    <property type="match status" value="1"/>
</dbReference>
<dbReference type="PANTHER" id="PTHR36180">
    <property type="entry name" value="DNA-BINDING PROTEIN-RELATED-RELATED"/>
    <property type="match status" value="1"/>
</dbReference>
<reference evidence="2 3" key="1">
    <citation type="submission" date="2014-07" db="EMBL/GenBank/DDBJ databases">
        <authorList>
            <person name="McCorrison J."/>
            <person name="Sanka R."/>
            <person name="Torralba M."/>
            <person name="Gillis M."/>
            <person name="Haft D.H."/>
            <person name="Methe B."/>
            <person name="Sutton G."/>
            <person name="Nelson K.E."/>
        </authorList>
    </citation>
    <scope>NUCLEOTIDE SEQUENCE [LARGE SCALE GENOMIC DNA]</scope>
    <source>
        <strain evidence="2 3">DNF00040</strain>
    </source>
</reference>
<dbReference type="InterPro" id="IPR003497">
    <property type="entry name" value="BRO_N_domain"/>
</dbReference>
<evidence type="ECO:0000313" key="3">
    <source>
        <dbReference type="Proteomes" id="UP000029629"/>
    </source>
</evidence>
<dbReference type="Pfam" id="PF02498">
    <property type="entry name" value="Bro-N"/>
    <property type="match status" value="1"/>
</dbReference>
<dbReference type="PROSITE" id="PS51750">
    <property type="entry name" value="BRO_N"/>
    <property type="match status" value="1"/>
</dbReference>
<feature type="domain" description="Bro-N" evidence="1">
    <location>
        <begin position="1"/>
        <end position="115"/>
    </location>
</feature>
<dbReference type="RefSeq" id="WP_036561555.1">
    <property type="nucleotide sequence ID" value="NZ_JRNI01000154.1"/>
</dbReference>
<dbReference type="SMART" id="SM01040">
    <property type="entry name" value="Bro-N"/>
    <property type="match status" value="1"/>
</dbReference>
<gene>
    <name evidence="2" type="ORF">HMPREF2130_12025</name>
</gene>